<evidence type="ECO:0000313" key="3">
    <source>
        <dbReference type="Proteomes" id="UP001431783"/>
    </source>
</evidence>
<keyword evidence="1" id="KW-0812">Transmembrane</keyword>
<name>A0AAW1V5V0_9CUCU</name>
<keyword evidence="3" id="KW-1185">Reference proteome</keyword>
<organism evidence="2 3">
    <name type="scientific">Henosepilachna vigintioctopunctata</name>
    <dbReference type="NCBI Taxonomy" id="420089"/>
    <lineage>
        <taxon>Eukaryota</taxon>
        <taxon>Metazoa</taxon>
        <taxon>Ecdysozoa</taxon>
        <taxon>Arthropoda</taxon>
        <taxon>Hexapoda</taxon>
        <taxon>Insecta</taxon>
        <taxon>Pterygota</taxon>
        <taxon>Neoptera</taxon>
        <taxon>Endopterygota</taxon>
        <taxon>Coleoptera</taxon>
        <taxon>Polyphaga</taxon>
        <taxon>Cucujiformia</taxon>
        <taxon>Coccinelloidea</taxon>
        <taxon>Coccinellidae</taxon>
        <taxon>Epilachninae</taxon>
        <taxon>Epilachnini</taxon>
        <taxon>Henosepilachna</taxon>
    </lineage>
</organism>
<protein>
    <submittedName>
        <fullName evidence="2">Uncharacterized protein</fullName>
    </submittedName>
</protein>
<gene>
    <name evidence="2" type="ORF">WA026_000959</name>
</gene>
<accession>A0AAW1V5V0</accession>
<keyword evidence="1" id="KW-1133">Transmembrane helix</keyword>
<feature type="transmembrane region" description="Helical" evidence="1">
    <location>
        <begin position="31"/>
        <end position="53"/>
    </location>
</feature>
<reference evidence="2 3" key="1">
    <citation type="submission" date="2023-03" db="EMBL/GenBank/DDBJ databases">
        <title>Genome insight into feeding habits of ladybird beetles.</title>
        <authorList>
            <person name="Li H.-S."/>
            <person name="Huang Y.-H."/>
            <person name="Pang H."/>
        </authorList>
    </citation>
    <scope>NUCLEOTIDE SEQUENCE [LARGE SCALE GENOMIC DNA]</scope>
    <source>
        <strain evidence="2">SYSU_2023b</strain>
        <tissue evidence="2">Whole body</tissue>
    </source>
</reference>
<sequence>MEESQRKVSAQDIDLDDVLPKIGEFGKYQKLMLWLVCLPACFPCGFCAFNQLFMINSPPHWCWVPELGNLTVNQRKNLAIPKENDTKFSKCFQYDFNWSDSYEINENKINFNDRADVTNHTVACRNGWEFDMSNIESTIVKDVSVD</sequence>
<dbReference type="AlphaFoldDB" id="A0AAW1V5V0"/>
<dbReference type="Proteomes" id="UP001431783">
    <property type="component" value="Unassembled WGS sequence"/>
</dbReference>
<comment type="caution">
    <text evidence="2">The sequence shown here is derived from an EMBL/GenBank/DDBJ whole genome shotgun (WGS) entry which is preliminary data.</text>
</comment>
<proteinExistence type="predicted"/>
<keyword evidence="1" id="KW-0472">Membrane</keyword>
<dbReference type="EMBL" id="JARQZJ010000121">
    <property type="protein sequence ID" value="KAK9888733.1"/>
    <property type="molecule type" value="Genomic_DNA"/>
</dbReference>
<evidence type="ECO:0000256" key="1">
    <source>
        <dbReference type="SAM" id="Phobius"/>
    </source>
</evidence>
<evidence type="ECO:0000313" key="2">
    <source>
        <dbReference type="EMBL" id="KAK9888733.1"/>
    </source>
</evidence>